<sequence>MSASGHSSVGRYELRERLGAGGMGTVWRAWDPSLQRDVAIKEVLIPQGMEPEARAEAHARTLREAQATARISDTAVVTVHDVLEHEDSPWIVMELLSGKSLQYRLDHHGPMPVERVEEAARSLLGGLKAVHAGGVTHRDVKPANIMLTDDDRTVLTDFGIANVDGGAALTQTGVYIGSPEYMAPERFEGKRALPASDLWSLGVTLYALLEGRSPFKRESITGIISAVLTAPMPPRLSLDDVEHSPESAPLRALIAALLAREASARPSPDEALALLEREKRAQEDDGGVGVRAQDSPGAGGRPAPLTGPQSADSGSWKAPGSEARSGSGGVVPTGPSGGYRPPFPAAGPEAAGQGGAGQGAPGSGPHPPWRTAPSGPNSPAFVNGPNGPGGPQGGPGAPAFPSGPHSPHSPGGPNGPGFAGGRHDPAFPYGPRGPGFPGGRTGPHPADGTSAHGPGAGPGAYPRAPHATGHQPGPQLAPPPGATGQFSLPFPSVGTPTGRGPLPGQPVGGPGHPGMFPGHGVPATGAQMPWERPRRGMPATVVTAAVMLVLNGLYLLVLAVLFTVESTSGAEVNGASMAQLYVWGLLSTVAAPALMTRSRLVYGGVVLLQMAAAVVLLLNMFTVVVYAPEQLPVYVLVLLVNLAVAGLLLIPAGARAYFGFGAGFR</sequence>
<evidence type="ECO:0000313" key="11">
    <source>
        <dbReference type="EMBL" id="QUX28476.1"/>
    </source>
</evidence>
<keyword evidence="2" id="KW-0723">Serine/threonine-protein kinase</keyword>
<dbReference type="EMBL" id="CP074132">
    <property type="protein sequence ID" value="QUX28476.1"/>
    <property type="molecule type" value="Genomic_DNA"/>
</dbReference>
<feature type="compositionally biased region" description="Low complexity" evidence="8">
    <location>
        <begin position="459"/>
        <end position="474"/>
    </location>
</feature>
<dbReference type="SUPFAM" id="SSF56112">
    <property type="entry name" value="Protein kinase-like (PK-like)"/>
    <property type="match status" value="1"/>
</dbReference>
<evidence type="ECO:0000256" key="3">
    <source>
        <dbReference type="ARBA" id="ARBA00022679"/>
    </source>
</evidence>
<feature type="transmembrane region" description="Helical" evidence="9">
    <location>
        <begin position="541"/>
        <end position="564"/>
    </location>
</feature>
<dbReference type="Gene3D" id="3.30.200.20">
    <property type="entry name" value="Phosphorylase Kinase, domain 1"/>
    <property type="match status" value="1"/>
</dbReference>
<evidence type="ECO:0000256" key="1">
    <source>
        <dbReference type="ARBA" id="ARBA00012513"/>
    </source>
</evidence>
<keyword evidence="9" id="KW-0472">Membrane</keyword>
<evidence type="ECO:0000256" key="8">
    <source>
        <dbReference type="SAM" id="MobiDB-lite"/>
    </source>
</evidence>
<dbReference type="InterPro" id="IPR017441">
    <property type="entry name" value="Protein_kinase_ATP_BS"/>
</dbReference>
<keyword evidence="3" id="KW-0808">Transferase</keyword>
<evidence type="ECO:0000259" key="10">
    <source>
        <dbReference type="PROSITE" id="PS50011"/>
    </source>
</evidence>
<dbReference type="Gene3D" id="1.10.510.10">
    <property type="entry name" value="Transferase(Phosphotransferase) domain 1"/>
    <property type="match status" value="1"/>
</dbReference>
<feature type="domain" description="Protein kinase" evidence="10">
    <location>
        <begin position="12"/>
        <end position="281"/>
    </location>
</feature>
<dbReference type="PANTHER" id="PTHR43289:SF6">
    <property type="entry name" value="SERINE_THREONINE-PROTEIN KINASE NEKL-3"/>
    <property type="match status" value="1"/>
</dbReference>
<dbReference type="InterPro" id="IPR008271">
    <property type="entry name" value="Ser/Thr_kinase_AS"/>
</dbReference>
<evidence type="ECO:0000256" key="6">
    <source>
        <dbReference type="ARBA" id="ARBA00022840"/>
    </source>
</evidence>
<feature type="compositionally biased region" description="Gly residues" evidence="8">
    <location>
        <begin position="432"/>
        <end position="441"/>
    </location>
</feature>
<feature type="compositionally biased region" description="Gly residues" evidence="8">
    <location>
        <begin position="386"/>
        <end position="396"/>
    </location>
</feature>
<dbReference type="PANTHER" id="PTHR43289">
    <property type="entry name" value="MITOGEN-ACTIVATED PROTEIN KINASE KINASE KINASE 20-RELATED"/>
    <property type="match status" value="1"/>
</dbReference>
<feature type="transmembrane region" description="Helical" evidence="9">
    <location>
        <begin position="633"/>
        <end position="658"/>
    </location>
</feature>
<keyword evidence="9" id="KW-0812">Transmembrane</keyword>
<evidence type="ECO:0000256" key="5">
    <source>
        <dbReference type="ARBA" id="ARBA00022777"/>
    </source>
</evidence>
<dbReference type="PROSITE" id="PS00108">
    <property type="entry name" value="PROTEIN_KINASE_ST"/>
    <property type="match status" value="1"/>
</dbReference>
<name>A0ABX8C5T8_9ACTN</name>
<dbReference type="SMART" id="SM00220">
    <property type="entry name" value="S_TKc"/>
    <property type="match status" value="1"/>
</dbReference>
<gene>
    <name evidence="11" type="ORF">KGD83_25120</name>
</gene>
<keyword evidence="5 11" id="KW-0418">Kinase</keyword>
<feature type="compositionally biased region" description="Gly residues" evidence="8">
    <location>
        <begin position="326"/>
        <end position="337"/>
    </location>
</feature>
<keyword evidence="4 7" id="KW-0547">Nucleotide-binding</keyword>
<dbReference type="PROSITE" id="PS00107">
    <property type="entry name" value="PROTEIN_KINASE_ATP"/>
    <property type="match status" value="1"/>
</dbReference>
<feature type="binding site" evidence="7">
    <location>
        <position position="41"/>
    </location>
    <ligand>
        <name>ATP</name>
        <dbReference type="ChEBI" id="CHEBI:30616"/>
    </ligand>
</feature>
<feature type="compositionally biased region" description="Low complexity" evidence="8">
    <location>
        <begin position="397"/>
        <end position="411"/>
    </location>
</feature>
<feature type="compositionally biased region" description="Gly residues" evidence="8">
    <location>
        <begin position="352"/>
        <end position="362"/>
    </location>
</feature>
<feature type="region of interest" description="Disordered" evidence="8">
    <location>
        <begin position="279"/>
        <end position="512"/>
    </location>
</feature>
<evidence type="ECO:0000256" key="7">
    <source>
        <dbReference type="PROSITE-ProRule" id="PRU10141"/>
    </source>
</evidence>
<evidence type="ECO:0000256" key="2">
    <source>
        <dbReference type="ARBA" id="ARBA00022527"/>
    </source>
</evidence>
<dbReference type="CDD" id="cd14014">
    <property type="entry name" value="STKc_PknB_like"/>
    <property type="match status" value="1"/>
</dbReference>
<protein>
    <recommendedName>
        <fullName evidence="1">non-specific serine/threonine protein kinase</fullName>
        <ecNumber evidence="1">2.7.11.1</ecNumber>
    </recommendedName>
</protein>
<feature type="transmembrane region" description="Helical" evidence="9">
    <location>
        <begin position="601"/>
        <end position="627"/>
    </location>
</feature>
<organism evidence="11 12">
    <name type="scientific">Nocardiopsis akebiae</name>
    <dbReference type="NCBI Taxonomy" id="2831968"/>
    <lineage>
        <taxon>Bacteria</taxon>
        <taxon>Bacillati</taxon>
        <taxon>Actinomycetota</taxon>
        <taxon>Actinomycetes</taxon>
        <taxon>Streptosporangiales</taxon>
        <taxon>Nocardiopsidaceae</taxon>
        <taxon>Nocardiopsis</taxon>
    </lineage>
</organism>
<accession>A0ABX8C5T8</accession>
<evidence type="ECO:0000256" key="4">
    <source>
        <dbReference type="ARBA" id="ARBA00022741"/>
    </source>
</evidence>
<keyword evidence="9" id="KW-1133">Transmembrane helix</keyword>
<reference evidence="12" key="1">
    <citation type="submission" date="2021-05" db="EMBL/GenBank/DDBJ databases">
        <title>Direct Submission.</title>
        <authorList>
            <person name="Li K."/>
            <person name="Gao J."/>
        </authorList>
    </citation>
    <scope>NUCLEOTIDE SEQUENCE [LARGE SCALE GENOMIC DNA]</scope>
    <source>
        <strain evidence="12">HDS12</strain>
    </source>
</reference>
<feature type="transmembrane region" description="Helical" evidence="9">
    <location>
        <begin position="576"/>
        <end position="594"/>
    </location>
</feature>
<dbReference type="Pfam" id="PF00069">
    <property type="entry name" value="Pkinase"/>
    <property type="match status" value="1"/>
</dbReference>
<proteinExistence type="predicted"/>
<keyword evidence="6 7" id="KW-0067">ATP-binding</keyword>
<dbReference type="PROSITE" id="PS50011">
    <property type="entry name" value="PROTEIN_KINASE_DOM"/>
    <property type="match status" value="1"/>
</dbReference>
<dbReference type="GO" id="GO:0016301">
    <property type="term" value="F:kinase activity"/>
    <property type="evidence" value="ECO:0007669"/>
    <property type="project" value="UniProtKB-KW"/>
</dbReference>
<evidence type="ECO:0000256" key="9">
    <source>
        <dbReference type="SAM" id="Phobius"/>
    </source>
</evidence>
<keyword evidence="12" id="KW-1185">Reference proteome</keyword>
<evidence type="ECO:0000313" key="12">
    <source>
        <dbReference type="Proteomes" id="UP000678016"/>
    </source>
</evidence>
<dbReference type="EC" id="2.7.11.1" evidence="1"/>
<dbReference type="RefSeq" id="WP_212641458.1">
    <property type="nucleotide sequence ID" value="NZ_CP074132.1"/>
</dbReference>
<dbReference type="Proteomes" id="UP000678016">
    <property type="component" value="Chromosome"/>
</dbReference>
<dbReference type="InterPro" id="IPR000719">
    <property type="entry name" value="Prot_kinase_dom"/>
</dbReference>
<dbReference type="InterPro" id="IPR011009">
    <property type="entry name" value="Kinase-like_dom_sf"/>
</dbReference>